<evidence type="ECO:0000256" key="1">
    <source>
        <dbReference type="SAM" id="MobiDB-lite"/>
    </source>
</evidence>
<evidence type="ECO:0000313" key="3">
    <source>
        <dbReference type="Proteomes" id="UP000265520"/>
    </source>
</evidence>
<organism evidence="2 3">
    <name type="scientific">Trifolium medium</name>
    <dbReference type="NCBI Taxonomy" id="97028"/>
    <lineage>
        <taxon>Eukaryota</taxon>
        <taxon>Viridiplantae</taxon>
        <taxon>Streptophyta</taxon>
        <taxon>Embryophyta</taxon>
        <taxon>Tracheophyta</taxon>
        <taxon>Spermatophyta</taxon>
        <taxon>Magnoliopsida</taxon>
        <taxon>eudicotyledons</taxon>
        <taxon>Gunneridae</taxon>
        <taxon>Pentapetalae</taxon>
        <taxon>rosids</taxon>
        <taxon>fabids</taxon>
        <taxon>Fabales</taxon>
        <taxon>Fabaceae</taxon>
        <taxon>Papilionoideae</taxon>
        <taxon>50 kb inversion clade</taxon>
        <taxon>NPAAA clade</taxon>
        <taxon>Hologalegina</taxon>
        <taxon>IRL clade</taxon>
        <taxon>Trifolieae</taxon>
        <taxon>Trifolium</taxon>
    </lineage>
</organism>
<sequence length="20" mass="2126">MNKVAAEKVSGESHAISRVL</sequence>
<evidence type="ECO:0000313" key="2">
    <source>
        <dbReference type="EMBL" id="MCI66357.1"/>
    </source>
</evidence>
<name>A0A392U0N9_9FABA</name>
<proteinExistence type="predicted"/>
<accession>A0A392U0N9</accession>
<feature type="region of interest" description="Disordered" evidence="1">
    <location>
        <begin position="1"/>
        <end position="20"/>
    </location>
</feature>
<protein>
    <submittedName>
        <fullName evidence="2">Uncharacterized protein</fullName>
    </submittedName>
</protein>
<keyword evidence="3" id="KW-1185">Reference proteome</keyword>
<dbReference type="AlphaFoldDB" id="A0A392U0N9"/>
<comment type="caution">
    <text evidence="2">The sequence shown here is derived from an EMBL/GenBank/DDBJ whole genome shotgun (WGS) entry which is preliminary data.</text>
</comment>
<feature type="non-terminal residue" evidence="2">
    <location>
        <position position="20"/>
    </location>
</feature>
<dbReference type="Proteomes" id="UP000265520">
    <property type="component" value="Unassembled WGS sequence"/>
</dbReference>
<feature type="compositionally biased region" description="Basic and acidic residues" evidence="1">
    <location>
        <begin position="1"/>
        <end position="11"/>
    </location>
</feature>
<reference evidence="2 3" key="1">
    <citation type="journal article" date="2018" name="Front. Plant Sci.">
        <title>Red Clover (Trifolium pratense) and Zigzag Clover (T. medium) - A Picture of Genomic Similarities and Differences.</title>
        <authorList>
            <person name="Dluhosova J."/>
            <person name="Istvanek J."/>
            <person name="Nedelnik J."/>
            <person name="Repkova J."/>
        </authorList>
    </citation>
    <scope>NUCLEOTIDE SEQUENCE [LARGE SCALE GENOMIC DNA]</scope>
    <source>
        <strain evidence="3">cv. 10/8</strain>
        <tissue evidence="2">Leaf</tissue>
    </source>
</reference>
<dbReference type="EMBL" id="LXQA010693964">
    <property type="protein sequence ID" value="MCI66357.1"/>
    <property type="molecule type" value="Genomic_DNA"/>
</dbReference>